<feature type="region of interest" description="Disordered" evidence="1">
    <location>
        <begin position="181"/>
        <end position="208"/>
    </location>
</feature>
<evidence type="ECO:0000256" key="1">
    <source>
        <dbReference type="SAM" id="MobiDB-lite"/>
    </source>
</evidence>
<accession>A0A8T3DBP4</accession>
<dbReference type="SUPFAM" id="SSF48097">
    <property type="entry name" value="Regulator of G-protein signaling, RGS"/>
    <property type="match status" value="1"/>
</dbReference>
<dbReference type="GO" id="GO:0005737">
    <property type="term" value="C:cytoplasm"/>
    <property type="evidence" value="ECO:0007669"/>
    <property type="project" value="TreeGrafter"/>
</dbReference>
<dbReference type="AlphaFoldDB" id="A0A8T3DBP4"/>
<evidence type="ECO:0000313" key="3">
    <source>
        <dbReference type="EMBL" id="KAI1894191.1"/>
    </source>
</evidence>
<proteinExistence type="predicted"/>
<gene>
    <name evidence="3" type="ORF">AGOR_G00113290</name>
</gene>
<evidence type="ECO:0000259" key="2">
    <source>
        <dbReference type="PROSITE" id="PS50132"/>
    </source>
</evidence>
<dbReference type="InterPro" id="IPR016137">
    <property type="entry name" value="RGS"/>
</dbReference>
<dbReference type="Proteomes" id="UP000829720">
    <property type="component" value="Unassembled WGS sequence"/>
</dbReference>
<dbReference type="SMART" id="SM00315">
    <property type="entry name" value="RGS"/>
    <property type="match status" value="1"/>
</dbReference>
<reference evidence="3" key="1">
    <citation type="submission" date="2021-01" db="EMBL/GenBank/DDBJ databases">
        <authorList>
            <person name="Zahm M."/>
            <person name="Roques C."/>
            <person name="Cabau C."/>
            <person name="Klopp C."/>
            <person name="Donnadieu C."/>
            <person name="Jouanno E."/>
            <person name="Lampietro C."/>
            <person name="Louis A."/>
            <person name="Herpin A."/>
            <person name="Echchiki A."/>
            <person name="Berthelot C."/>
            <person name="Parey E."/>
            <person name="Roest-Crollius H."/>
            <person name="Braasch I."/>
            <person name="Postlethwait J."/>
            <person name="Bobe J."/>
            <person name="Montfort J."/>
            <person name="Bouchez O."/>
            <person name="Begum T."/>
            <person name="Mejri S."/>
            <person name="Adams A."/>
            <person name="Chen W.-J."/>
            <person name="Guiguen Y."/>
        </authorList>
    </citation>
    <scope>NUCLEOTIDE SEQUENCE</scope>
    <source>
        <tissue evidence="3">Blood</tissue>
    </source>
</reference>
<dbReference type="Pfam" id="PF00615">
    <property type="entry name" value="RGS"/>
    <property type="match status" value="1"/>
</dbReference>
<protein>
    <recommendedName>
        <fullName evidence="2">RGS domain-containing protein</fullName>
    </recommendedName>
</protein>
<feature type="compositionally biased region" description="Low complexity" evidence="1">
    <location>
        <begin position="273"/>
        <end position="283"/>
    </location>
</feature>
<dbReference type="CDD" id="cd08725">
    <property type="entry name" value="RGS_RGS22_4"/>
    <property type="match status" value="1"/>
</dbReference>
<dbReference type="InterPro" id="IPR042651">
    <property type="entry name" value="Rgs22"/>
</dbReference>
<dbReference type="GO" id="GO:0001965">
    <property type="term" value="F:G-protein alpha-subunit binding"/>
    <property type="evidence" value="ECO:0007669"/>
    <property type="project" value="InterPro"/>
</dbReference>
<keyword evidence="4" id="KW-1185">Reference proteome</keyword>
<sequence>MERQKVKSQVEDVVEDQIFLRHRKKREVWKHVDSTWMASSKEILAFRRALLNPLTCQQFQRFVSLKGDFLENGVLFWLEVQRYKDLFHSHCDEATVQHKVTLIIRSFIDSPLPPGLQINIPPEQARDILERRREMGPYVFREAQMTVFTQLFKLWPQFLSFRSSVEEERVLPELEVRKEKQRQKLHRRRREEEEARRAQEEAEKQKSSFAEGLFEDGCSVFGGSQEGGEIGGESGAPTHPAQQVSWSYSRYISALEQEEALLQTHLERGVATLSVSSGTVSSRRSVRSEGRGSTCSQRRIPSSRAQSVQQ</sequence>
<feature type="domain" description="RGS" evidence="2">
    <location>
        <begin position="45"/>
        <end position="151"/>
    </location>
</feature>
<comment type="caution">
    <text evidence="3">The sequence shown here is derived from an EMBL/GenBank/DDBJ whole genome shotgun (WGS) entry which is preliminary data.</text>
</comment>
<dbReference type="OrthoDB" id="10013157at2759"/>
<feature type="compositionally biased region" description="Polar residues" evidence="1">
    <location>
        <begin position="295"/>
        <end position="310"/>
    </location>
</feature>
<organism evidence="3 4">
    <name type="scientific">Albula goreensis</name>
    <dbReference type="NCBI Taxonomy" id="1534307"/>
    <lineage>
        <taxon>Eukaryota</taxon>
        <taxon>Metazoa</taxon>
        <taxon>Chordata</taxon>
        <taxon>Craniata</taxon>
        <taxon>Vertebrata</taxon>
        <taxon>Euteleostomi</taxon>
        <taxon>Actinopterygii</taxon>
        <taxon>Neopterygii</taxon>
        <taxon>Teleostei</taxon>
        <taxon>Albuliformes</taxon>
        <taxon>Albulidae</taxon>
        <taxon>Albula</taxon>
    </lineage>
</organism>
<dbReference type="GO" id="GO:0009966">
    <property type="term" value="P:regulation of signal transduction"/>
    <property type="evidence" value="ECO:0007669"/>
    <property type="project" value="InterPro"/>
</dbReference>
<dbReference type="PANTHER" id="PTHR46583:SF1">
    <property type="entry name" value="REGULATOR OF G-PROTEIN SIGNALING 22"/>
    <property type="match status" value="1"/>
</dbReference>
<name>A0A8T3DBP4_9TELE</name>
<dbReference type="InterPro" id="IPR048074">
    <property type="entry name" value="RGS22_RGS_fourth"/>
</dbReference>
<dbReference type="Gene3D" id="1.10.167.10">
    <property type="entry name" value="Regulator of G-protein Signalling 4, domain 2"/>
    <property type="match status" value="1"/>
</dbReference>
<dbReference type="GO" id="GO:0005634">
    <property type="term" value="C:nucleus"/>
    <property type="evidence" value="ECO:0007669"/>
    <property type="project" value="TreeGrafter"/>
</dbReference>
<dbReference type="InterPro" id="IPR036305">
    <property type="entry name" value="RGS_sf"/>
</dbReference>
<dbReference type="PANTHER" id="PTHR46583">
    <property type="entry name" value="REGULATOR OF G-PROTEIN SIGNALING 22"/>
    <property type="match status" value="1"/>
</dbReference>
<dbReference type="EMBL" id="JAERUA010000010">
    <property type="protein sequence ID" value="KAI1894191.1"/>
    <property type="molecule type" value="Genomic_DNA"/>
</dbReference>
<dbReference type="PROSITE" id="PS50132">
    <property type="entry name" value="RGS"/>
    <property type="match status" value="1"/>
</dbReference>
<evidence type="ECO:0000313" key="4">
    <source>
        <dbReference type="Proteomes" id="UP000829720"/>
    </source>
</evidence>
<feature type="region of interest" description="Disordered" evidence="1">
    <location>
        <begin position="273"/>
        <end position="310"/>
    </location>
</feature>
<feature type="compositionally biased region" description="Basic and acidic residues" evidence="1">
    <location>
        <begin position="190"/>
        <end position="206"/>
    </location>
</feature>
<dbReference type="InterPro" id="IPR044926">
    <property type="entry name" value="RGS_subdomain_2"/>
</dbReference>